<dbReference type="Proteomes" id="UP001364617">
    <property type="component" value="Unassembled WGS sequence"/>
</dbReference>
<keyword evidence="1" id="KW-0812">Transmembrane</keyword>
<keyword evidence="1" id="KW-0472">Membrane</keyword>
<evidence type="ECO:0000256" key="1">
    <source>
        <dbReference type="SAM" id="Phobius"/>
    </source>
</evidence>
<keyword evidence="3" id="KW-1185">Reference proteome</keyword>
<proteinExistence type="predicted"/>
<keyword evidence="1" id="KW-1133">Transmembrane helix</keyword>
<dbReference type="EMBL" id="JAYKXH010000011">
    <property type="protein sequence ID" value="KAK7152512.1"/>
    <property type="molecule type" value="Genomic_DNA"/>
</dbReference>
<name>A0AAN9CY32_9TELE</name>
<feature type="transmembrane region" description="Helical" evidence="1">
    <location>
        <begin position="22"/>
        <end position="43"/>
    </location>
</feature>
<comment type="caution">
    <text evidence="2">The sequence shown here is derived from an EMBL/GenBank/DDBJ whole genome shotgun (WGS) entry which is preliminary data.</text>
</comment>
<protein>
    <submittedName>
        <fullName evidence="2">Uncharacterized protein</fullName>
    </submittedName>
</protein>
<organism evidence="2 3">
    <name type="scientific">Phoxinus phoxinus</name>
    <name type="common">Eurasian minnow</name>
    <dbReference type="NCBI Taxonomy" id="58324"/>
    <lineage>
        <taxon>Eukaryota</taxon>
        <taxon>Metazoa</taxon>
        <taxon>Chordata</taxon>
        <taxon>Craniata</taxon>
        <taxon>Vertebrata</taxon>
        <taxon>Euteleostomi</taxon>
        <taxon>Actinopterygii</taxon>
        <taxon>Neopterygii</taxon>
        <taxon>Teleostei</taxon>
        <taxon>Ostariophysi</taxon>
        <taxon>Cypriniformes</taxon>
        <taxon>Leuciscidae</taxon>
        <taxon>Phoxininae</taxon>
        <taxon>Phoxinus</taxon>
    </lineage>
</organism>
<dbReference type="AlphaFoldDB" id="A0AAN9CY32"/>
<accession>A0AAN9CY32</accession>
<reference evidence="2 3" key="1">
    <citation type="submission" date="2024-02" db="EMBL/GenBank/DDBJ databases">
        <title>Chromosome-level genome assembly of the Eurasian Minnow (Phoxinus phoxinus).</title>
        <authorList>
            <person name="Oriowo T.O."/>
            <person name="Martin S."/>
            <person name="Stange M."/>
            <person name="Chrysostomakis Y."/>
            <person name="Brown T."/>
            <person name="Winkler S."/>
            <person name="Kukowka S."/>
            <person name="Myers E.W."/>
            <person name="Bohne A."/>
        </authorList>
    </citation>
    <scope>NUCLEOTIDE SEQUENCE [LARGE SCALE GENOMIC DNA]</scope>
    <source>
        <strain evidence="2">ZFMK-TIS-60720</strain>
        <tissue evidence="2">Whole Organism</tissue>
    </source>
</reference>
<gene>
    <name evidence="2" type="ORF">R3I93_010662</name>
</gene>
<evidence type="ECO:0000313" key="3">
    <source>
        <dbReference type="Proteomes" id="UP001364617"/>
    </source>
</evidence>
<sequence length="63" mass="7110">MTLPPTQNVATNVESTTGIKSGKMACTILMTVSFLTSLYAYIFKTRYRPTLLSGEWFSVWRSL</sequence>
<evidence type="ECO:0000313" key="2">
    <source>
        <dbReference type="EMBL" id="KAK7152512.1"/>
    </source>
</evidence>